<dbReference type="Gene3D" id="3.90.1140.10">
    <property type="entry name" value="Cyclic phosphodiesterase"/>
    <property type="match status" value="1"/>
</dbReference>
<feature type="active site" description="Proton donor" evidence="2">
    <location>
        <position position="43"/>
    </location>
</feature>
<dbReference type="EC" id="3.1.4.58" evidence="2"/>
<protein>
    <recommendedName>
        <fullName evidence="2">RNA 2',3'-cyclic phosphodiesterase</fullName>
        <shortName evidence="2">RNA 2',3'-CPDase</shortName>
        <ecNumber evidence="2">3.1.4.58</ecNumber>
    </recommendedName>
</protein>
<dbReference type="OrthoDB" id="9789350at2"/>
<feature type="short sequence motif" description="HXTX 2" evidence="2">
    <location>
        <begin position="129"/>
        <end position="132"/>
    </location>
</feature>
<name>A0A2N5M4H4_9BACI</name>
<dbReference type="SUPFAM" id="SSF55144">
    <property type="entry name" value="LigT-like"/>
    <property type="match status" value="1"/>
</dbReference>
<keyword evidence="5" id="KW-1185">Reference proteome</keyword>
<evidence type="ECO:0000259" key="3">
    <source>
        <dbReference type="Pfam" id="PF02834"/>
    </source>
</evidence>
<sequence>MTHSNYFYALKLPKEAKDHLQEKMSELKDKMSFKKWVHPEDFHITLAFLGKIEEEKLENSIQKMRRISTEHPRFSLRLTEMGIFGPPSSPRILWAGIDHSKKLYSLQRDVYRACEESGFRLDKKPFKPHITTARRYTGENSFNAASLRLPGDYTFTADQFTLYKTNMGMSPSYETIEDFTFHTME</sequence>
<dbReference type="PANTHER" id="PTHR35561">
    <property type="entry name" value="RNA 2',3'-CYCLIC PHOSPHODIESTERASE"/>
    <property type="match status" value="1"/>
</dbReference>
<feature type="active site" description="Proton acceptor" evidence="2">
    <location>
        <position position="129"/>
    </location>
</feature>
<accession>A0A2N5M4H4</accession>
<dbReference type="Pfam" id="PF02834">
    <property type="entry name" value="LigT_PEase"/>
    <property type="match status" value="2"/>
</dbReference>
<evidence type="ECO:0000313" key="4">
    <source>
        <dbReference type="EMBL" id="PLT29232.1"/>
    </source>
</evidence>
<dbReference type="GO" id="GO:0004113">
    <property type="term" value="F:2',3'-cyclic-nucleotide 3'-phosphodiesterase activity"/>
    <property type="evidence" value="ECO:0007669"/>
    <property type="project" value="InterPro"/>
</dbReference>
<dbReference type="PANTHER" id="PTHR35561:SF1">
    <property type="entry name" value="RNA 2',3'-CYCLIC PHOSPHODIESTERASE"/>
    <property type="match status" value="1"/>
</dbReference>
<keyword evidence="1 2" id="KW-0378">Hydrolase</keyword>
<dbReference type="AlphaFoldDB" id="A0A2N5M4H4"/>
<evidence type="ECO:0000256" key="1">
    <source>
        <dbReference type="ARBA" id="ARBA00022801"/>
    </source>
</evidence>
<comment type="similarity">
    <text evidence="2">Belongs to the 2H phosphoesterase superfamily. ThpR family.</text>
</comment>
<dbReference type="GO" id="GO:0008664">
    <property type="term" value="F:RNA 2',3'-cyclic 3'-phosphodiesterase activity"/>
    <property type="evidence" value="ECO:0007669"/>
    <property type="project" value="UniProtKB-EC"/>
</dbReference>
<gene>
    <name evidence="4" type="ORF">CUU66_13750</name>
</gene>
<reference evidence="4 5" key="1">
    <citation type="submission" date="2017-11" db="EMBL/GenBank/DDBJ databases">
        <title>Comparitive Functional Genomics of Dry Heat Resistant strains isolated from the Viking Spacecraft.</title>
        <authorList>
            <person name="Seuylemezian A."/>
            <person name="Cooper K."/>
            <person name="Vaishampayan P."/>
        </authorList>
    </citation>
    <scope>NUCLEOTIDE SEQUENCE [LARGE SCALE GENOMIC DNA]</scope>
    <source>
        <strain evidence="4 5">V1-29</strain>
    </source>
</reference>
<dbReference type="InterPro" id="IPR004175">
    <property type="entry name" value="RNA_CPDase"/>
</dbReference>
<dbReference type="Proteomes" id="UP000234748">
    <property type="component" value="Unassembled WGS sequence"/>
</dbReference>
<feature type="domain" description="Phosphoesterase HXTX" evidence="3">
    <location>
        <begin position="10"/>
        <end position="94"/>
    </location>
</feature>
<proteinExistence type="inferred from homology"/>
<feature type="domain" description="Phosphoesterase HXTX" evidence="3">
    <location>
        <begin position="100"/>
        <end position="164"/>
    </location>
</feature>
<dbReference type="InterPro" id="IPR009097">
    <property type="entry name" value="Cyclic_Pdiesterase"/>
</dbReference>
<comment type="function">
    <text evidence="2">Hydrolyzes RNA 2',3'-cyclic phosphodiester to an RNA 2'-phosphomonoester.</text>
</comment>
<dbReference type="InterPro" id="IPR014051">
    <property type="entry name" value="Phosphoesterase_HXTX"/>
</dbReference>
<feature type="short sequence motif" description="HXTX 1" evidence="2">
    <location>
        <begin position="43"/>
        <end position="46"/>
    </location>
</feature>
<dbReference type="RefSeq" id="WP_101643138.1">
    <property type="nucleotide sequence ID" value="NZ_PGUY01000043.1"/>
</dbReference>
<dbReference type="NCBIfam" id="TIGR02258">
    <property type="entry name" value="2_5_ligase"/>
    <property type="match status" value="1"/>
</dbReference>
<organism evidence="4 5">
    <name type="scientific">Peribacillus deserti</name>
    <dbReference type="NCBI Taxonomy" id="673318"/>
    <lineage>
        <taxon>Bacteria</taxon>
        <taxon>Bacillati</taxon>
        <taxon>Bacillota</taxon>
        <taxon>Bacilli</taxon>
        <taxon>Bacillales</taxon>
        <taxon>Bacillaceae</taxon>
        <taxon>Peribacillus</taxon>
    </lineage>
</organism>
<comment type="catalytic activity">
    <reaction evidence="2">
        <text>a 3'-end 2',3'-cyclophospho-ribonucleotide-RNA + H2O = a 3'-end 2'-phospho-ribonucleotide-RNA + H(+)</text>
        <dbReference type="Rhea" id="RHEA:11828"/>
        <dbReference type="Rhea" id="RHEA-COMP:10464"/>
        <dbReference type="Rhea" id="RHEA-COMP:17353"/>
        <dbReference type="ChEBI" id="CHEBI:15377"/>
        <dbReference type="ChEBI" id="CHEBI:15378"/>
        <dbReference type="ChEBI" id="CHEBI:83064"/>
        <dbReference type="ChEBI" id="CHEBI:173113"/>
        <dbReference type="EC" id="3.1.4.58"/>
    </reaction>
</comment>
<dbReference type="EMBL" id="PGUY01000043">
    <property type="protein sequence ID" value="PLT29232.1"/>
    <property type="molecule type" value="Genomic_DNA"/>
</dbReference>
<dbReference type="HAMAP" id="MF_01940">
    <property type="entry name" value="RNA_CPDase"/>
    <property type="match status" value="1"/>
</dbReference>
<evidence type="ECO:0000313" key="5">
    <source>
        <dbReference type="Proteomes" id="UP000234748"/>
    </source>
</evidence>
<evidence type="ECO:0000256" key="2">
    <source>
        <dbReference type="HAMAP-Rule" id="MF_01940"/>
    </source>
</evidence>
<comment type="caution">
    <text evidence="4">The sequence shown here is derived from an EMBL/GenBank/DDBJ whole genome shotgun (WGS) entry which is preliminary data.</text>
</comment>